<dbReference type="EMBL" id="LABX01000040">
    <property type="protein sequence ID" value="KMO38856.1"/>
    <property type="molecule type" value="Genomic_DNA"/>
</dbReference>
<dbReference type="AlphaFoldDB" id="A0A0J6VIC4"/>
<organism evidence="1 2">
    <name type="scientific">Methylobacterium aquaticum</name>
    <dbReference type="NCBI Taxonomy" id="270351"/>
    <lineage>
        <taxon>Bacteria</taxon>
        <taxon>Pseudomonadati</taxon>
        <taxon>Pseudomonadota</taxon>
        <taxon>Alphaproteobacteria</taxon>
        <taxon>Hyphomicrobiales</taxon>
        <taxon>Methylobacteriaceae</taxon>
        <taxon>Methylobacterium</taxon>
    </lineage>
</organism>
<gene>
    <name evidence="1" type="ORF">VP06_05475</name>
</gene>
<protein>
    <submittedName>
        <fullName evidence="1">Uncharacterized protein</fullName>
    </submittedName>
</protein>
<accession>A0A0J6VIC4</accession>
<reference evidence="1 2" key="1">
    <citation type="submission" date="2015-03" db="EMBL/GenBank/DDBJ databases">
        <title>Genome sequencing of Methylobacterium aquaticum DSM16371 type strain.</title>
        <authorList>
            <person name="Chaudhry V."/>
            <person name="Patil P.B."/>
        </authorList>
    </citation>
    <scope>NUCLEOTIDE SEQUENCE [LARGE SCALE GENOMIC DNA]</scope>
    <source>
        <strain evidence="1 2">DSM 16371</strain>
    </source>
</reference>
<evidence type="ECO:0000313" key="2">
    <source>
        <dbReference type="Proteomes" id="UP000035929"/>
    </source>
</evidence>
<sequence length="74" mass="8145">MQPLDFEARGVILTDRMIVPDEGDKEHGLISAEPFSALREVPGSDPREIQPGVQIVGIQVHRLGPVEFGQRISI</sequence>
<name>A0A0J6VIC4_9HYPH</name>
<proteinExistence type="predicted"/>
<evidence type="ECO:0000313" key="1">
    <source>
        <dbReference type="EMBL" id="KMO38856.1"/>
    </source>
</evidence>
<comment type="caution">
    <text evidence="1">The sequence shown here is derived from an EMBL/GenBank/DDBJ whole genome shotgun (WGS) entry which is preliminary data.</text>
</comment>
<dbReference type="Proteomes" id="UP000035929">
    <property type="component" value="Unassembled WGS sequence"/>
</dbReference>